<dbReference type="AlphaFoldDB" id="A0A812RIL2"/>
<keyword evidence="3" id="KW-1185">Reference proteome</keyword>
<dbReference type="Proteomes" id="UP000604046">
    <property type="component" value="Unassembled WGS sequence"/>
</dbReference>
<evidence type="ECO:0000313" key="3">
    <source>
        <dbReference type="Proteomes" id="UP000604046"/>
    </source>
</evidence>
<feature type="region of interest" description="Disordered" evidence="1">
    <location>
        <begin position="22"/>
        <end position="68"/>
    </location>
</feature>
<accession>A0A812RIL2</accession>
<dbReference type="EMBL" id="CAJNDS010002336">
    <property type="protein sequence ID" value="CAE7439051.1"/>
    <property type="molecule type" value="Genomic_DNA"/>
</dbReference>
<protein>
    <submittedName>
        <fullName evidence="2">Uncharacterized protein</fullName>
    </submittedName>
</protein>
<gene>
    <name evidence="2" type="ORF">SNAT2548_LOCUS23857</name>
</gene>
<reference evidence="2" key="1">
    <citation type="submission" date="2021-02" db="EMBL/GenBank/DDBJ databases">
        <authorList>
            <person name="Dougan E. K."/>
            <person name="Rhodes N."/>
            <person name="Thang M."/>
            <person name="Chan C."/>
        </authorList>
    </citation>
    <scope>NUCLEOTIDE SEQUENCE</scope>
</reference>
<evidence type="ECO:0000256" key="1">
    <source>
        <dbReference type="SAM" id="MobiDB-lite"/>
    </source>
</evidence>
<feature type="non-terminal residue" evidence="2">
    <location>
        <position position="68"/>
    </location>
</feature>
<name>A0A812RIL2_9DINO</name>
<proteinExistence type="predicted"/>
<evidence type="ECO:0000313" key="2">
    <source>
        <dbReference type="EMBL" id="CAE7439051.1"/>
    </source>
</evidence>
<sequence>FGLGPGADRGLEGGNLRAGLLHVAQRHPGVHQGFGSPEVETRQPAAQGDHPHQLRRGSAWTISRSDTE</sequence>
<feature type="non-terminal residue" evidence="2">
    <location>
        <position position="1"/>
    </location>
</feature>
<comment type="caution">
    <text evidence="2">The sequence shown here is derived from an EMBL/GenBank/DDBJ whole genome shotgun (WGS) entry which is preliminary data.</text>
</comment>
<organism evidence="2 3">
    <name type="scientific">Symbiodinium natans</name>
    <dbReference type="NCBI Taxonomy" id="878477"/>
    <lineage>
        <taxon>Eukaryota</taxon>
        <taxon>Sar</taxon>
        <taxon>Alveolata</taxon>
        <taxon>Dinophyceae</taxon>
        <taxon>Suessiales</taxon>
        <taxon>Symbiodiniaceae</taxon>
        <taxon>Symbiodinium</taxon>
    </lineage>
</organism>